<keyword evidence="6" id="KW-1185">Reference proteome</keyword>
<dbReference type="InterPro" id="IPR019819">
    <property type="entry name" value="Carboxylesterase_B_CS"/>
</dbReference>
<keyword evidence="2 3" id="KW-0378">Hydrolase</keyword>
<dbReference type="OrthoDB" id="408631at2759"/>
<evidence type="ECO:0000256" key="1">
    <source>
        <dbReference type="ARBA" id="ARBA00005964"/>
    </source>
</evidence>
<dbReference type="PROSITE" id="PS00941">
    <property type="entry name" value="CARBOXYLESTERASE_B_2"/>
    <property type="match status" value="1"/>
</dbReference>
<feature type="signal peptide" evidence="3">
    <location>
        <begin position="1"/>
        <end position="17"/>
    </location>
</feature>
<proteinExistence type="inferred from homology"/>
<dbReference type="SUPFAM" id="SSF53474">
    <property type="entry name" value="alpha/beta-Hydrolases"/>
    <property type="match status" value="1"/>
</dbReference>
<dbReference type="EC" id="3.1.1.-" evidence="3"/>
<dbReference type="PANTHER" id="PTHR11559">
    <property type="entry name" value="CARBOXYLESTERASE"/>
    <property type="match status" value="1"/>
</dbReference>
<name>A0A6G1J5S0_9PLEO</name>
<evidence type="ECO:0000256" key="2">
    <source>
        <dbReference type="ARBA" id="ARBA00022801"/>
    </source>
</evidence>
<gene>
    <name evidence="5" type="ORF">K458DRAFT_402971</name>
</gene>
<evidence type="ECO:0000256" key="3">
    <source>
        <dbReference type="RuleBase" id="RU361235"/>
    </source>
</evidence>
<sequence>MARLLGAVTALLGVVYAQNTSLPTVDLGYEIYRASDFNDTGRFYNFSNIRYAAPPVGQLRFAPPEAPAENRSSIQNGDVGRICPQASPAWSALSTQFLTTLILGQESNITEVYVPPGANASSAVRTPGPLETEDCLFLDVFVPEKIYERANSSGYGAPVLVWIYGGGYTGGNKYENPAGLLAASGNVSSGEVIYVSLNYRLGALGFLSGPSYQAQGGISNLALHDQRFALEWIQNYIHQFGGDPNRVTVFGESAGGGSIMHQITAYGGSQGPVPFQQAVPQSPGWMPVQSNVLQEDTYQKFLNLTNSTSLADLRNLTSEEVMRANFQQIAYDSHWGTYIYGPVVDGNFVPQQPGQLLAQGRFDKDVRVMVGHNANEGTYFTPPYINTTERIVEQLQNTFENMPSSSIDYIVNTLYPPVFDGTYPYTDNYTRASLMVSEGIFTCNTNYLSTGFNNKTYSYLFAVPPAFHGLDVAFTYFDGGATGFIPFTVTNRTVAVALQDFITSFAENGVPEAEGIRQFNMYGPDARVLELNVTGIEEVRDSNASNRCKWWQLALYS</sequence>
<dbReference type="AlphaFoldDB" id="A0A6G1J5S0"/>
<dbReference type="InterPro" id="IPR019826">
    <property type="entry name" value="Carboxylesterase_B_AS"/>
</dbReference>
<dbReference type="InterPro" id="IPR002018">
    <property type="entry name" value="CarbesteraseB"/>
</dbReference>
<feature type="chain" id="PRO_5026370609" description="Carboxylic ester hydrolase" evidence="3">
    <location>
        <begin position="18"/>
        <end position="557"/>
    </location>
</feature>
<keyword evidence="3" id="KW-0732">Signal</keyword>
<dbReference type="FunFam" id="3.40.50.1820:FF:000499">
    <property type="entry name" value="Carboxylic ester hydrolase"/>
    <property type="match status" value="1"/>
</dbReference>
<dbReference type="InterPro" id="IPR029058">
    <property type="entry name" value="AB_hydrolase_fold"/>
</dbReference>
<evidence type="ECO:0000259" key="4">
    <source>
        <dbReference type="Pfam" id="PF00135"/>
    </source>
</evidence>
<evidence type="ECO:0000313" key="5">
    <source>
        <dbReference type="EMBL" id="KAF2685585.1"/>
    </source>
</evidence>
<organism evidence="5 6">
    <name type="scientific">Lentithecium fluviatile CBS 122367</name>
    <dbReference type="NCBI Taxonomy" id="1168545"/>
    <lineage>
        <taxon>Eukaryota</taxon>
        <taxon>Fungi</taxon>
        <taxon>Dikarya</taxon>
        <taxon>Ascomycota</taxon>
        <taxon>Pezizomycotina</taxon>
        <taxon>Dothideomycetes</taxon>
        <taxon>Pleosporomycetidae</taxon>
        <taxon>Pleosporales</taxon>
        <taxon>Massarineae</taxon>
        <taxon>Lentitheciaceae</taxon>
        <taxon>Lentithecium</taxon>
    </lineage>
</organism>
<dbReference type="Pfam" id="PF00135">
    <property type="entry name" value="COesterase"/>
    <property type="match status" value="1"/>
</dbReference>
<dbReference type="GO" id="GO:0016787">
    <property type="term" value="F:hydrolase activity"/>
    <property type="evidence" value="ECO:0007669"/>
    <property type="project" value="UniProtKB-KW"/>
</dbReference>
<dbReference type="EMBL" id="MU005578">
    <property type="protein sequence ID" value="KAF2685585.1"/>
    <property type="molecule type" value="Genomic_DNA"/>
</dbReference>
<dbReference type="PROSITE" id="PS00122">
    <property type="entry name" value="CARBOXYLESTERASE_B_1"/>
    <property type="match status" value="1"/>
</dbReference>
<comment type="similarity">
    <text evidence="1 3">Belongs to the type-B carboxylesterase/lipase family.</text>
</comment>
<accession>A0A6G1J5S0</accession>
<evidence type="ECO:0000313" key="6">
    <source>
        <dbReference type="Proteomes" id="UP000799291"/>
    </source>
</evidence>
<feature type="domain" description="Carboxylesterase type B" evidence="4">
    <location>
        <begin position="39"/>
        <end position="551"/>
    </location>
</feature>
<dbReference type="Gene3D" id="3.40.50.1820">
    <property type="entry name" value="alpha/beta hydrolase"/>
    <property type="match status" value="1"/>
</dbReference>
<dbReference type="InterPro" id="IPR050309">
    <property type="entry name" value="Type-B_Carboxylest/Lipase"/>
</dbReference>
<protein>
    <recommendedName>
        <fullName evidence="3">Carboxylic ester hydrolase</fullName>
        <ecNumber evidence="3">3.1.1.-</ecNumber>
    </recommendedName>
</protein>
<reference evidence="5" key="1">
    <citation type="journal article" date="2020" name="Stud. Mycol.">
        <title>101 Dothideomycetes genomes: a test case for predicting lifestyles and emergence of pathogens.</title>
        <authorList>
            <person name="Haridas S."/>
            <person name="Albert R."/>
            <person name="Binder M."/>
            <person name="Bloem J."/>
            <person name="Labutti K."/>
            <person name="Salamov A."/>
            <person name="Andreopoulos B."/>
            <person name="Baker S."/>
            <person name="Barry K."/>
            <person name="Bills G."/>
            <person name="Bluhm B."/>
            <person name="Cannon C."/>
            <person name="Castanera R."/>
            <person name="Culley D."/>
            <person name="Daum C."/>
            <person name="Ezra D."/>
            <person name="Gonzalez J."/>
            <person name="Henrissat B."/>
            <person name="Kuo A."/>
            <person name="Liang C."/>
            <person name="Lipzen A."/>
            <person name="Lutzoni F."/>
            <person name="Magnuson J."/>
            <person name="Mondo S."/>
            <person name="Nolan M."/>
            <person name="Ohm R."/>
            <person name="Pangilinan J."/>
            <person name="Park H.-J."/>
            <person name="Ramirez L."/>
            <person name="Alfaro M."/>
            <person name="Sun H."/>
            <person name="Tritt A."/>
            <person name="Yoshinaga Y."/>
            <person name="Zwiers L.-H."/>
            <person name="Turgeon B."/>
            <person name="Goodwin S."/>
            <person name="Spatafora J."/>
            <person name="Crous P."/>
            <person name="Grigoriev I."/>
        </authorList>
    </citation>
    <scope>NUCLEOTIDE SEQUENCE</scope>
    <source>
        <strain evidence="5">CBS 122367</strain>
    </source>
</reference>
<dbReference type="Proteomes" id="UP000799291">
    <property type="component" value="Unassembled WGS sequence"/>
</dbReference>